<dbReference type="EMBL" id="SJPK01000020">
    <property type="protein sequence ID" value="TWT55903.1"/>
    <property type="molecule type" value="Genomic_DNA"/>
</dbReference>
<dbReference type="Proteomes" id="UP000318053">
    <property type="component" value="Unassembled WGS sequence"/>
</dbReference>
<keyword evidence="2" id="KW-1185">Reference proteome</keyword>
<gene>
    <name evidence="1" type="ORF">CA85_47150</name>
</gene>
<name>A0A5C5X177_9BACT</name>
<sequence length="83" mass="9244">MGKSSVGRQKSNPTGIRCSGYAPRAAKTIVFSSCWLQLVETALLDAHNRSNITDHTLQNSTIAVRLRPIHPTDGFRRELLLLR</sequence>
<organism evidence="1 2">
    <name type="scientific">Allorhodopirellula solitaria</name>
    <dbReference type="NCBI Taxonomy" id="2527987"/>
    <lineage>
        <taxon>Bacteria</taxon>
        <taxon>Pseudomonadati</taxon>
        <taxon>Planctomycetota</taxon>
        <taxon>Planctomycetia</taxon>
        <taxon>Pirellulales</taxon>
        <taxon>Pirellulaceae</taxon>
        <taxon>Allorhodopirellula</taxon>
    </lineage>
</organism>
<reference evidence="1 2" key="1">
    <citation type="submission" date="2019-02" db="EMBL/GenBank/DDBJ databases">
        <title>Deep-cultivation of Planctomycetes and their phenomic and genomic characterization uncovers novel biology.</title>
        <authorList>
            <person name="Wiegand S."/>
            <person name="Jogler M."/>
            <person name="Boedeker C."/>
            <person name="Pinto D."/>
            <person name="Vollmers J."/>
            <person name="Rivas-Marin E."/>
            <person name="Kohn T."/>
            <person name="Peeters S.H."/>
            <person name="Heuer A."/>
            <person name="Rast P."/>
            <person name="Oberbeckmann S."/>
            <person name="Bunk B."/>
            <person name="Jeske O."/>
            <person name="Meyerdierks A."/>
            <person name="Storesund J.E."/>
            <person name="Kallscheuer N."/>
            <person name="Luecker S."/>
            <person name="Lage O.M."/>
            <person name="Pohl T."/>
            <person name="Merkel B.J."/>
            <person name="Hornburger P."/>
            <person name="Mueller R.-W."/>
            <person name="Bruemmer F."/>
            <person name="Labrenz M."/>
            <person name="Spormann A.M."/>
            <person name="Op Den Camp H."/>
            <person name="Overmann J."/>
            <person name="Amann R."/>
            <person name="Jetten M.S.M."/>
            <person name="Mascher T."/>
            <person name="Medema M.H."/>
            <person name="Devos D.P."/>
            <person name="Kaster A.-K."/>
            <person name="Ovreas L."/>
            <person name="Rohde M."/>
            <person name="Galperin M.Y."/>
            <person name="Jogler C."/>
        </authorList>
    </citation>
    <scope>NUCLEOTIDE SEQUENCE [LARGE SCALE GENOMIC DNA]</scope>
    <source>
        <strain evidence="1 2">CA85</strain>
    </source>
</reference>
<evidence type="ECO:0000313" key="2">
    <source>
        <dbReference type="Proteomes" id="UP000318053"/>
    </source>
</evidence>
<proteinExistence type="predicted"/>
<comment type="caution">
    <text evidence="1">The sequence shown here is derived from an EMBL/GenBank/DDBJ whole genome shotgun (WGS) entry which is preliminary data.</text>
</comment>
<dbReference type="AlphaFoldDB" id="A0A5C5X177"/>
<evidence type="ECO:0000313" key="1">
    <source>
        <dbReference type="EMBL" id="TWT55903.1"/>
    </source>
</evidence>
<accession>A0A5C5X177</accession>
<protein>
    <submittedName>
        <fullName evidence="1">Uncharacterized protein</fullName>
    </submittedName>
</protein>